<name>A0A0D3IXZ3_EMIH1</name>
<protein>
    <submittedName>
        <fullName evidence="2">Uncharacterized protein</fullName>
    </submittedName>
</protein>
<reference evidence="2" key="2">
    <citation type="submission" date="2024-10" db="UniProtKB">
        <authorList>
            <consortium name="EnsemblProtists"/>
        </authorList>
    </citation>
    <scope>IDENTIFICATION</scope>
</reference>
<reference evidence="3" key="1">
    <citation type="journal article" date="2013" name="Nature">
        <title>Pan genome of the phytoplankton Emiliania underpins its global distribution.</title>
        <authorList>
            <person name="Read B.A."/>
            <person name="Kegel J."/>
            <person name="Klute M.J."/>
            <person name="Kuo A."/>
            <person name="Lefebvre S.C."/>
            <person name="Maumus F."/>
            <person name="Mayer C."/>
            <person name="Miller J."/>
            <person name="Monier A."/>
            <person name="Salamov A."/>
            <person name="Young J."/>
            <person name="Aguilar M."/>
            <person name="Claverie J.M."/>
            <person name="Frickenhaus S."/>
            <person name="Gonzalez K."/>
            <person name="Herman E.K."/>
            <person name="Lin Y.C."/>
            <person name="Napier J."/>
            <person name="Ogata H."/>
            <person name="Sarno A.F."/>
            <person name="Shmutz J."/>
            <person name="Schroeder D."/>
            <person name="de Vargas C."/>
            <person name="Verret F."/>
            <person name="von Dassow P."/>
            <person name="Valentin K."/>
            <person name="Van de Peer Y."/>
            <person name="Wheeler G."/>
            <person name="Dacks J.B."/>
            <person name="Delwiche C.F."/>
            <person name="Dyhrman S.T."/>
            <person name="Glockner G."/>
            <person name="John U."/>
            <person name="Richards T."/>
            <person name="Worden A.Z."/>
            <person name="Zhang X."/>
            <person name="Grigoriev I.V."/>
            <person name="Allen A.E."/>
            <person name="Bidle K."/>
            <person name="Borodovsky M."/>
            <person name="Bowler C."/>
            <person name="Brownlee C."/>
            <person name="Cock J.M."/>
            <person name="Elias M."/>
            <person name="Gladyshev V.N."/>
            <person name="Groth M."/>
            <person name="Guda C."/>
            <person name="Hadaegh A."/>
            <person name="Iglesias-Rodriguez M.D."/>
            <person name="Jenkins J."/>
            <person name="Jones B.M."/>
            <person name="Lawson T."/>
            <person name="Leese F."/>
            <person name="Lindquist E."/>
            <person name="Lobanov A."/>
            <person name="Lomsadze A."/>
            <person name="Malik S.B."/>
            <person name="Marsh M.E."/>
            <person name="Mackinder L."/>
            <person name="Mock T."/>
            <person name="Mueller-Roeber B."/>
            <person name="Pagarete A."/>
            <person name="Parker M."/>
            <person name="Probert I."/>
            <person name="Quesneville H."/>
            <person name="Raines C."/>
            <person name="Rensing S.A."/>
            <person name="Riano-Pachon D.M."/>
            <person name="Richier S."/>
            <person name="Rokitta S."/>
            <person name="Shiraiwa Y."/>
            <person name="Soanes D.M."/>
            <person name="van der Giezen M."/>
            <person name="Wahlund T.M."/>
            <person name="Williams B."/>
            <person name="Wilson W."/>
            <person name="Wolfe G."/>
            <person name="Wurch L.L."/>
        </authorList>
    </citation>
    <scope>NUCLEOTIDE SEQUENCE</scope>
</reference>
<dbReference type="GeneID" id="17262292"/>
<evidence type="ECO:0000313" key="3">
    <source>
        <dbReference type="Proteomes" id="UP000013827"/>
    </source>
</evidence>
<dbReference type="KEGG" id="ehx:EMIHUDRAFT_245291"/>
<sequence length="206" mass="21535">MESVARQSASFACSYDAATGKAGRCGGAGGQSEPPGGLAGGDGGARQVEALQRQLHSLQLRLAAEQQCVTREQHITARMWLEKSQAEEAAAESAAKAAEHQATTAQWDAWHASQRRQQRQRRAILLHGRSSEGAASWRAGSGASPAERLVASICVDVLGLTSASSLPDEARSRLANLLGEAAELVRDPPSAEADPLCTRPPGLSCG</sequence>
<dbReference type="AlphaFoldDB" id="A0A0D3IXZ3"/>
<dbReference type="HOGENOM" id="CLU_1334044_0_0_1"/>
<feature type="region of interest" description="Disordered" evidence="1">
    <location>
        <begin position="19"/>
        <end position="44"/>
    </location>
</feature>
<keyword evidence="3" id="KW-1185">Reference proteome</keyword>
<proteinExistence type="predicted"/>
<organism evidence="2 3">
    <name type="scientific">Emiliania huxleyi (strain CCMP1516)</name>
    <dbReference type="NCBI Taxonomy" id="280463"/>
    <lineage>
        <taxon>Eukaryota</taxon>
        <taxon>Haptista</taxon>
        <taxon>Haptophyta</taxon>
        <taxon>Prymnesiophyceae</taxon>
        <taxon>Isochrysidales</taxon>
        <taxon>Noelaerhabdaceae</taxon>
        <taxon>Emiliania</taxon>
    </lineage>
</organism>
<dbReference type="RefSeq" id="XP_005768557.1">
    <property type="nucleotide sequence ID" value="XM_005768500.1"/>
</dbReference>
<feature type="region of interest" description="Disordered" evidence="1">
    <location>
        <begin position="186"/>
        <end position="206"/>
    </location>
</feature>
<evidence type="ECO:0000313" key="2">
    <source>
        <dbReference type="EnsemblProtists" id="EOD16128"/>
    </source>
</evidence>
<dbReference type="EnsemblProtists" id="EOD16128">
    <property type="protein sequence ID" value="EOD16128"/>
    <property type="gene ID" value="EMIHUDRAFT_245291"/>
</dbReference>
<dbReference type="PaxDb" id="2903-EOD16128"/>
<feature type="compositionally biased region" description="Low complexity" evidence="1">
    <location>
        <begin position="90"/>
        <end position="105"/>
    </location>
</feature>
<accession>A0A0D3IXZ3</accession>
<dbReference type="Proteomes" id="UP000013827">
    <property type="component" value="Unassembled WGS sequence"/>
</dbReference>
<evidence type="ECO:0000256" key="1">
    <source>
        <dbReference type="SAM" id="MobiDB-lite"/>
    </source>
</evidence>
<feature type="region of interest" description="Disordered" evidence="1">
    <location>
        <begin position="90"/>
        <end position="120"/>
    </location>
</feature>